<gene>
    <name evidence="2" type="ORF">DW68_009060</name>
</gene>
<keyword evidence="1" id="KW-1133">Transmembrane helix</keyword>
<dbReference type="RefSeq" id="WP_017364012.1">
    <property type="nucleotide sequence ID" value="NZ_CP013124.1"/>
</dbReference>
<reference evidence="2 3" key="1">
    <citation type="submission" date="2015-11" db="EMBL/GenBank/DDBJ databases">
        <authorList>
            <person name="Chong T.M."/>
            <person name="Chan K.G."/>
            <person name="Dessaux Y."/>
        </authorList>
    </citation>
    <scope>NUCLEOTIDE SEQUENCE [LARGE SCALE GENOMIC DNA]</scope>
    <source>
        <strain evidence="2 3">S5.2</strain>
    </source>
</reference>
<name>A0ABM5VV96_ECTME</name>
<sequence>MYQPKKELAIRGEQVAQSDTSVGKALGAKAAATFTVAAAGMTAGAANAAITVPPELLEVFTDLATAFGTLVAAGAVLFGIIRGTLALFKLARSVFGAAGA</sequence>
<organism evidence="2 3">
    <name type="scientific">Ectopseudomonas mendocina S5.2</name>
    <dbReference type="NCBI Taxonomy" id="1225174"/>
    <lineage>
        <taxon>Bacteria</taxon>
        <taxon>Pseudomonadati</taxon>
        <taxon>Pseudomonadota</taxon>
        <taxon>Gammaproteobacteria</taxon>
        <taxon>Pseudomonadales</taxon>
        <taxon>Pseudomonadaceae</taxon>
        <taxon>Ectopseudomonas</taxon>
    </lineage>
</organism>
<evidence type="ECO:0000313" key="3">
    <source>
        <dbReference type="Proteomes" id="UP000028530"/>
    </source>
</evidence>
<keyword evidence="3" id="KW-1185">Reference proteome</keyword>
<dbReference type="GeneID" id="57606015"/>
<accession>A0ABM5VV96</accession>
<keyword evidence="1" id="KW-0812">Transmembrane</keyword>
<keyword evidence="1" id="KW-0472">Membrane</keyword>
<proteinExistence type="predicted"/>
<feature type="transmembrane region" description="Helical" evidence="1">
    <location>
        <begin position="63"/>
        <end position="85"/>
    </location>
</feature>
<dbReference type="Proteomes" id="UP000028530">
    <property type="component" value="Chromosome"/>
</dbReference>
<evidence type="ECO:0000256" key="1">
    <source>
        <dbReference type="SAM" id="Phobius"/>
    </source>
</evidence>
<dbReference type="EMBL" id="CP013124">
    <property type="protein sequence ID" value="ALN18774.1"/>
    <property type="molecule type" value="Genomic_DNA"/>
</dbReference>
<protein>
    <submittedName>
        <fullName evidence="2">Uncharacterized protein</fullName>
    </submittedName>
</protein>
<evidence type="ECO:0000313" key="2">
    <source>
        <dbReference type="EMBL" id="ALN18774.1"/>
    </source>
</evidence>